<comment type="subcellular location">
    <subcellularLocation>
        <location evidence="4">Cytoplasm</location>
    </subcellularLocation>
</comment>
<evidence type="ECO:0000313" key="7">
    <source>
        <dbReference type="EMBL" id="RSE26702.1"/>
    </source>
</evidence>
<dbReference type="Proteomes" id="UP000275331">
    <property type="component" value="Unassembled WGS sequence"/>
</dbReference>
<dbReference type="GO" id="GO:0003677">
    <property type="term" value="F:DNA binding"/>
    <property type="evidence" value="ECO:0007669"/>
    <property type="project" value="UniProtKB-UniRule"/>
</dbReference>
<dbReference type="Gene3D" id="3.50.14.10">
    <property type="entry name" value="Replication terminator Tus, domain 1 superfamily/Replication terminator Tus"/>
    <property type="match status" value="1"/>
</dbReference>
<evidence type="ECO:0000313" key="6">
    <source>
        <dbReference type="EMBL" id="MDV7024086.1"/>
    </source>
</evidence>
<dbReference type="Gene3D" id="3.30.54.10">
    <property type="match status" value="1"/>
</dbReference>
<dbReference type="NCBIfam" id="TIGR02648">
    <property type="entry name" value="rep_term_tus"/>
    <property type="match status" value="1"/>
</dbReference>
<reference evidence="7 8" key="1">
    <citation type="submission" date="2018-10" db="EMBL/GenBank/DDBJ databases">
        <title>Transmission dynamics of multidrug resistant bacteria on intensive care unit surfaces.</title>
        <authorList>
            <person name="D'Souza A.W."/>
            <person name="Potter R.F."/>
            <person name="Wallace M."/>
            <person name="Shupe A."/>
            <person name="Patel S."/>
            <person name="Sun S."/>
            <person name="Gul D."/>
            <person name="Kwon J.H."/>
            <person name="Andleeb S."/>
            <person name="Burnham C.-A.D."/>
            <person name="Dantas G."/>
        </authorList>
    </citation>
    <scope>NUCLEOTIDE SEQUENCE [LARGE SCALE GENOMIC DNA]</scope>
    <source>
        <strain evidence="7 8">AS_373</strain>
    </source>
</reference>
<dbReference type="Pfam" id="PF05472">
    <property type="entry name" value="Ter"/>
    <property type="match status" value="1"/>
</dbReference>
<comment type="similarity">
    <text evidence="4">Belongs to the Tus family.</text>
</comment>
<dbReference type="GO" id="GO:0005737">
    <property type="term" value="C:cytoplasm"/>
    <property type="evidence" value="ECO:0007669"/>
    <property type="project" value="UniProtKB-SubCell"/>
</dbReference>
<comment type="function">
    <text evidence="4">Trans-acting protein required for termination of DNA replication. Binds to DNA replication terminator sequences (terA to terF) to prevent the passage of replication forks. The termination efficiency will be affected by the affinity of this protein for the terminator sequence.</text>
</comment>
<sequence length="308" mass="35394">MRYDLAQRLTSTFQEMEHLLLGFKEMLEPCRRLSARVFALPPVDKGKEHDPLEKISVTQLLSKAAHDATMRHFTHLFIQQQSENRSSKAALRLPGAICYAVSAAQRQQLLETIQNINQLKTQFSEIVAVESGLTPAQRFEWVHHYLPGLITLNAYRQITVLENPATIRFGWANKHFIKNFTREEVLAMLEKSLKSPRAVAPWSKEQWREKVEQEYHAIASLPEAARFKIKRPVKVQPVARVWYAAQQKQVQIACPSPLIVLCSDEPGTPVPEIGELLNYDAEHVQHRHKPQAEPLELLIPRLHLYLAR</sequence>
<dbReference type="InterPro" id="IPR008865">
    <property type="entry name" value="DNA_replication_term_site-bd"/>
</dbReference>
<evidence type="ECO:0000256" key="2">
    <source>
        <dbReference type="ARBA" id="ARBA00022705"/>
    </source>
</evidence>
<evidence type="ECO:0000256" key="1">
    <source>
        <dbReference type="ARBA" id="ARBA00022490"/>
    </source>
</evidence>
<dbReference type="OrthoDB" id="6298545at2"/>
<evidence type="ECO:0000256" key="3">
    <source>
        <dbReference type="ARBA" id="ARBA00023125"/>
    </source>
</evidence>
<keyword evidence="3 4" id="KW-0238">DNA-binding</keyword>
<evidence type="ECO:0000256" key="4">
    <source>
        <dbReference type="HAMAP-Rule" id="MF_00483"/>
    </source>
</evidence>
<reference evidence="6 9" key="2">
    <citation type="submission" date="2023-10" db="EMBL/GenBank/DDBJ databases">
        <authorList>
            <person name="Dale J."/>
        </authorList>
    </citation>
    <scope>NUCLEOTIDE SEQUENCE [LARGE SCALE GENOMIC DNA]</scope>
    <source>
        <strain evidence="6 9">2023EL-00970</strain>
    </source>
</reference>
<comment type="caution">
    <text evidence="7">The sequence shown here is derived from an EMBL/GenBank/DDBJ whole genome shotgun (WGS) entry which is preliminary data.</text>
</comment>
<keyword evidence="1 4" id="KW-0963">Cytoplasm</keyword>
<dbReference type="Proteomes" id="UP001187066">
    <property type="component" value="Unassembled WGS sequence"/>
</dbReference>
<dbReference type="AlphaFoldDB" id="A0A3R9FWQ4"/>
<name>A0A3R9FWQ4_9ENTR</name>
<proteinExistence type="inferred from homology"/>
<dbReference type="HAMAP" id="MF_00483">
    <property type="entry name" value="Rep_term_Tus"/>
    <property type="match status" value="1"/>
</dbReference>
<evidence type="ECO:0000313" key="9">
    <source>
        <dbReference type="Proteomes" id="UP001187066"/>
    </source>
</evidence>
<organism evidence="7 8">
    <name type="scientific">Atlantibacter subterraneus</name>
    <dbReference type="NCBI Taxonomy" id="255519"/>
    <lineage>
        <taxon>Bacteria</taxon>
        <taxon>Pseudomonadati</taxon>
        <taxon>Pseudomonadota</taxon>
        <taxon>Gammaproteobacteria</taxon>
        <taxon>Enterobacterales</taxon>
        <taxon>Enterobacteriaceae</taxon>
        <taxon>Atlantibacter</taxon>
    </lineage>
</organism>
<dbReference type="EMBL" id="JAWLOF010000011">
    <property type="protein sequence ID" value="MDV7024086.1"/>
    <property type="molecule type" value="Genomic_DNA"/>
</dbReference>
<dbReference type="GO" id="GO:0006274">
    <property type="term" value="P:DNA replication termination"/>
    <property type="evidence" value="ECO:0007669"/>
    <property type="project" value="UniProtKB-UniRule"/>
</dbReference>
<dbReference type="InterPro" id="IPR036381">
    <property type="entry name" value="Tus_dom1"/>
</dbReference>
<evidence type="ECO:0000313" key="8">
    <source>
        <dbReference type="Proteomes" id="UP000275331"/>
    </source>
</evidence>
<accession>A0A3R9FWQ4</accession>
<dbReference type="SUPFAM" id="SSF56596">
    <property type="entry name" value="Replication terminator protein (Tus)"/>
    <property type="match status" value="1"/>
</dbReference>
<dbReference type="InterPro" id="IPR036384">
    <property type="entry name" value="Tus_sf"/>
</dbReference>
<protein>
    <recommendedName>
        <fullName evidence="4 5">DNA replication terminus site-binding protein</fullName>
        <shortName evidence="4">Ter-binding protein</shortName>
    </recommendedName>
</protein>
<keyword evidence="9" id="KW-1185">Reference proteome</keyword>
<gene>
    <name evidence="4 6" type="primary">tus</name>
    <name evidence="7" type="ORF">EGT71_09780</name>
    <name evidence="6" type="ORF">R4P48_15525</name>
</gene>
<evidence type="ECO:0000256" key="5">
    <source>
        <dbReference type="NCBIfam" id="TIGR02648"/>
    </source>
</evidence>
<keyword evidence="2 4" id="KW-0235">DNA replication</keyword>
<dbReference type="EMBL" id="RHXB01000005">
    <property type="protein sequence ID" value="RSE26702.1"/>
    <property type="molecule type" value="Genomic_DNA"/>
</dbReference>
<dbReference type="RefSeq" id="WP_125293406.1">
    <property type="nucleotide sequence ID" value="NZ_DAIRID010000072.1"/>
</dbReference>